<dbReference type="EMBL" id="LGGP01000078">
    <property type="protein sequence ID" value="KUK81160.1"/>
    <property type="molecule type" value="Genomic_DNA"/>
</dbReference>
<evidence type="ECO:0000259" key="1">
    <source>
        <dbReference type="Pfam" id="PF00496"/>
    </source>
</evidence>
<dbReference type="InterPro" id="IPR000914">
    <property type="entry name" value="SBP_5_dom"/>
</dbReference>
<dbReference type="InterPro" id="IPR039424">
    <property type="entry name" value="SBP_5"/>
</dbReference>
<name>A0A124FYH1_9BACT</name>
<feature type="domain" description="Solute-binding protein family 5" evidence="1">
    <location>
        <begin position="178"/>
        <end position="540"/>
    </location>
</feature>
<dbReference type="Pfam" id="PF00496">
    <property type="entry name" value="SBP_bac_5"/>
    <property type="match status" value="1"/>
</dbReference>
<accession>A0A124FYH1</accession>
<dbReference type="PATRIC" id="fig|1184387.3.peg.943"/>
<dbReference type="Gene3D" id="3.40.190.10">
    <property type="entry name" value="Periplasmic binding protein-like II"/>
    <property type="match status" value="1"/>
</dbReference>
<dbReference type="Proteomes" id="UP000054092">
    <property type="component" value="Unassembled WGS sequence"/>
</dbReference>
<evidence type="ECO:0000313" key="2">
    <source>
        <dbReference type="EMBL" id="KUK81160.1"/>
    </source>
</evidence>
<evidence type="ECO:0000313" key="3">
    <source>
        <dbReference type="Proteomes" id="UP000054092"/>
    </source>
</evidence>
<dbReference type="CDD" id="cd00995">
    <property type="entry name" value="PBP2_NikA_DppA_OppA_like"/>
    <property type="match status" value="1"/>
</dbReference>
<reference evidence="3" key="1">
    <citation type="journal article" date="2015" name="MBio">
        <title>Genome-Resolved Metagenomic Analysis Reveals Roles for Candidate Phyla and Other Microbial Community Members in Biogeochemical Transformations in Oil Reservoirs.</title>
        <authorList>
            <person name="Hu P."/>
            <person name="Tom L."/>
            <person name="Singh A."/>
            <person name="Thomas B.C."/>
            <person name="Baker B.J."/>
            <person name="Piceno Y.M."/>
            <person name="Andersen G.L."/>
            <person name="Banfield J.F."/>
        </authorList>
    </citation>
    <scope>NUCLEOTIDE SEQUENCE [LARGE SCALE GENOMIC DNA]</scope>
</reference>
<dbReference type="SUPFAM" id="SSF53850">
    <property type="entry name" value="Periplasmic binding protein-like II"/>
    <property type="match status" value="1"/>
</dbReference>
<comment type="caution">
    <text evidence="2">The sequence shown here is derived from an EMBL/GenBank/DDBJ whole genome shotgun (WGS) entry which is preliminary data.</text>
</comment>
<dbReference type="Gene3D" id="3.10.105.10">
    <property type="entry name" value="Dipeptide-binding Protein, Domain 3"/>
    <property type="match status" value="1"/>
</dbReference>
<dbReference type="AlphaFoldDB" id="A0A124FYH1"/>
<sequence length="640" mass="73216">MLDTYAFHIFLFFGEYGLPKNEEQVLALELRIDPCSGVSLWLFVLLPTTNNPPPTIFQGSFPNVTCWHVLQKPLPVPNKTEFSSSNIMEVIHKFLEVAVRRFSLAILILVFVSSSFTAVLKVRETGDEFTYAEVAGGTIYLPVDTTFSFLPGFELSEGDFWVTFAIQDPLFRLASGDELSPSLVEKFEWRGSNTQLFIELRRDIFWYDGTPITTADIEYSVRAWRNTDSSPLFQTLNDPRYEGLTIIDSKSVVFSFTSAYPEFINSLRTGILAKHVYQDKLGIAPENLKTSHEMDKPPLEASSGPFLLDQKSVKGNIVLKRNPNWHGESGDDLFPLVFDNWPEKSLLDEIRLVEVAEPSDRIDMFERGELHLLFNGPEENEALIRLSSSETFTSGSFPDGTYHVVLINHRNELLAEKAVRQAMKMSLNYESLLEAIPNSMKTFIPIDPRTALFKTLEAQIVDLPYDPKRAKSLLANSGYPNGITLKIKIYHGVETKLLEELRRSWDRIGVKLEVEKLDWGTLLRDINGANYELAYLRVQAFEYPEIAPWTNEYEHDLSTGWEVGYLNQQIFRILRRAAIEPDWASRTPYYLGAYRIWTNDVPVLILAHSLSYVFWNSELEGPVPGRGELYENLAEWFLKR</sequence>
<protein>
    <submittedName>
        <fullName evidence="2">ABC-type dipeptide transport system, periplasmic component</fullName>
    </submittedName>
</protein>
<dbReference type="GO" id="GO:1904680">
    <property type="term" value="F:peptide transmembrane transporter activity"/>
    <property type="evidence" value="ECO:0007669"/>
    <property type="project" value="TreeGrafter"/>
</dbReference>
<proteinExistence type="predicted"/>
<gene>
    <name evidence="2" type="ORF">XD94_0590</name>
</gene>
<dbReference type="GO" id="GO:0015833">
    <property type="term" value="P:peptide transport"/>
    <property type="evidence" value="ECO:0007669"/>
    <property type="project" value="TreeGrafter"/>
</dbReference>
<dbReference type="PANTHER" id="PTHR30290">
    <property type="entry name" value="PERIPLASMIC BINDING COMPONENT OF ABC TRANSPORTER"/>
    <property type="match status" value="1"/>
</dbReference>
<organism evidence="2 3">
    <name type="scientific">Mesotoga prima</name>
    <dbReference type="NCBI Taxonomy" id="1184387"/>
    <lineage>
        <taxon>Bacteria</taxon>
        <taxon>Thermotogati</taxon>
        <taxon>Thermotogota</taxon>
        <taxon>Thermotogae</taxon>
        <taxon>Kosmotogales</taxon>
        <taxon>Kosmotogaceae</taxon>
        <taxon>Mesotoga</taxon>
    </lineage>
</organism>